<dbReference type="SUPFAM" id="SSF158560">
    <property type="entry name" value="BH3980-like"/>
    <property type="match status" value="1"/>
</dbReference>
<proteinExistence type="predicted"/>
<sequence>MKSTQKLTRENNVKALRLNNTDREIFENYMNYVRADVRVNPHDSEKMLNRVLKQLLSAEDEGLMALDFFDHDPKAHAIKELKALPNETIRNIFKYIMNHILLILGIFAFLKGFIGFFVGFNRIYLYTFPISLILGIILIFLFIWLIFKTIQLQCFSRPRWVWLFTYASVIILLILFFYTLFIPQSFLAVGPAIYIDNWVFIILSFILIPLALILDHYNNNKENSTSLL</sequence>
<reference evidence="4 6" key="1">
    <citation type="journal article" date="2016" name="Front. Microbiol.">
        <title>Comprehensive Phylogenetic Analysis of Bovine Non-aureus Staphylococci Species Based on Whole-Genome Sequencing.</title>
        <authorList>
            <person name="Naushad S."/>
            <person name="Barkema H.W."/>
            <person name="Luby C."/>
            <person name="Condas L.A."/>
            <person name="Nobrega D.B."/>
            <person name="Carson D.A."/>
            <person name="De Buck J."/>
        </authorList>
    </citation>
    <scope>NUCLEOTIDE SEQUENCE [LARGE SCALE GENOMIC DNA]</scope>
    <source>
        <strain evidence="4 6">SNUC 993</strain>
    </source>
</reference>
<evidence type="ECO:0000313" key="3">
    <source>
        <dbReference type="EMBL" id="PNZ68323.1"/>
    </source>
</evidence>
<evidence type="ECO:0000313" key="2">
    <source>
        <dbReference type="EMBL" id="MDN4534096.1"/>
    </source>
</evidence>
<evidence type="ECO:0000313" key="6">
    <source>
        <dbReference type="Proteomes" id="UP000242694"/>
    </source>
</evidence>
<reference evidence="3 5" key="2">
    <citation type="submission" date="2017-08" db="EMBL/GenBank/DDBJ databases">
        <title>Draft genome sequences of 64 type strains of genus Staph aureus.</title>
        <authorList>
            <person name="Cole K."/>
            <person name="Golubchik T."/>
            <person name="Russell J."/>
            <person name="Foster D."/>
            <person name="Llewelyn M."/>
            <person name="Wilson D."/>
            <person name="Crook D."/>
            <person name="Paul J."/>
        </authorList>
    </citation>
    <scope>NUCLEOTIDE SEQUENCE [LARGE SCALE GENOMIC DNA]</scope>
    <source>
        <strain evidence="3 5">NCTC 12101</strain>
    </source>
</reference>
<name>A0AAP8PPV1_9STAP</name>
<comment type="caution">
    <text evidence="3">The sequence shown here is derived from an EMBL/GenBank/DDBJ whole genome shotgun (WGS) entry which is preliminary data.</text>
</comment>
<keyword evidence="1" id="KW-1133">Transmembrane helix</keyword>
<evidence type="ECO:0000313" key="4">
    <source>
        <dbReference type="EMBL" id="PTH18371.1"/>
    </source>
</evidence>
<accession>A0AAP8PPV1</accession>
<protein>
    <submittedName>
        <fullName evidence="3">DUF1129 domain-containing protein</fullName>
    </submittedName>
    <submittedName>
        <fullName evidence="2">DUF1129 family protein</fullName>
    </submittedName>
</protein>
<dbReference type="EMBL" id="PPQW01000018">
    <property type="protein sequence ID" value="PNZ68323.1"/>
    <property type="molecule type" value="Genomic_DNA"/>
</dbReference>
<organism evidence="3 5">
    <name type="scientific">Staphylococcus auricularis</name>
    <dbReference type="NCBI Taxonomy" id="29379"/>
    <lineage>
        <taxon>Bacteria</taxon>
        <taxon>Bacillati</taxon>
        <taxon>Bacillota</taxon>
        <taxon>Bacilli</taxon>
        <taxon>Bacillales</taxon>
        <taxon>Staphylococcaceae</taxon>
        <taxon>Staphylococcus</taxon>
    </lineage>
</organism>
<reference evidence="2" key="4">
    <citation type="submission" date="2023-07" db="EMBL/GenBank/DDBJ databases">
        <title>Evaluation of the beneficial properties of pineapple isolates.</title>
        <authorList>
            <person name="Adefiranye O."/>
        </authorList>
    </citation>
    <scope>NUCLEOTIDE SEQUENCE</scope>
    <source>
        <strain evidence="2">PAPLE_T1</strain>
    </source>
</reference>
<dbReference type="Proteomes" id="UP000242470">
    <property type="component" value="Unassembled WGS sequence"/>
</dbReference>
<reference evidence="4" key="3">
    <citation type="submission" date="2018-03" db="EMBL/GenBank/DDBJ databases">
        <authorList>
            <person name="Naushad S."/>
        </authorList>
    </citation>
    <scope>NUCLEOTIDE SEQUENCE</scope>
    <source>
        <strain evidence="4">SNUC 993</strain>
    </source>
</reference>
<dbReference type="EMBL" id="PZDI01000018">
    <property type="protein sequence ID" value="PTH18371.1"/>
    <property type="molecule type" value="Genomic_DNA"/>
</dbReference>
<dbReference type="Proteomes" id="UP001171687">
    <property type="component" value="Unassembled WGS sequence"/>
</dbReference>
<feature type="transmembrane region" description="Helical" evidence="1">
    <location>
        <begin position="159"/>
        <end position="181"/>
    </location>
</feature>
<dbReference type="Pfam" id="PF06570">
    <property type="entry name" value="DUF1129"/>
    <property type="match status" value="1"/>
</dbReference>
<dbReference type="AlphaFoldDB" id="A0AAP8PPV1"/>
<evidence type="ECO:0000313" key="5">
    <source>
        <dbReference type="Proteomes" id="UP000242470"/>
    </source>
</evidence>
<dbReference type="EMBL" id="JAUHQC010000015">
    <property type="protein sequence ID" value="MDN4534096.1"/>
    <property type="molecule type" value="Genomic_DNA"/>
</dbReference>
<dbReference type="RefSeq" id="WP_059108089.1">
    <property type="nucleotide sequence ID" value="NZ_AP024589.1"/>
</dbReference>
<keyword evidence="1" id="KW-0472">Membrane</keyword>
<feature type="transmembrane region" description="Helical" evidence="1">
    <location>
        <begin position="100"/>
        <end position="120"/>
    </location>
</feature>
<keyword evidence="6" id="KW-1185">Reference proteome</keyword>
<keyword evidence="1" id="KW-0812">Transmembrane</keyword>
<gene>
    <name evidence="4" type="ORF">BU607_05385</name>
    <name evidence="3" type="ORF">CD158_03695</name>
    <name evidence="2" type="ORF">QYH67_11095</name>
</gene>
<dbReference type="GeneID" id="64982865"/>
<evidence type="ECO:0000256" key="1">
    <source>
        <dbReference type="SAM" id="Phobius"/>
    </source>
</evidence>
<feature type="transmembrane region" description="Helical" evidence="1">
    <location>
        <begin position="126"/>
        <end position="147"/>
    </location>
</feature>
<feature type="transmembrane region" description="Helical" evidence="1">
    <location>
        <begin position="193"/>
        <end position="214"/>
    </location>
</feature>
<dbReference type="InterPro" id="IPR009214">
    <property type="entry name" value="DUF1129"/>
</dbReference>
<dbReference type="Proteomes" id="UP000242694">
    <property type="component" value="Unassembled WGS sequence"/>
</dbReference>